<evidence type="ECO:0000313" key="2">
    <source>
        <dbReference type="EMBL" id="MFD2170267.1"/>
    </source>
</evidence>
<accession>A0ABW4ZW98</accession>
<feature type="chain" id="PRO_5045379705" evidence="1">
    <location>
        <begin position="21"/>
        <end position="166"/>
    </location>
</feature>
<evidence type="ECO:0000313" key="3">
    <source>
        <dbReference type="Proteomes" id="UP001597343"/>
    </source>
</evidence>
<comment type="caution">
    <text evidence="2">The sequence shown here is derived from an EMBL/GenBank/DDBJ whole genome shotgun (WGS) entry which is preliminary data.</text>
</comment>
<keyword evidence="3" id="KW-1185">Reference proteome</keyword>
<proteinExistence type="predicted"/>
<name>A0ABW4ZW98_9BACL</name>
<keyword evidence="1" id="KW-0732">Signal</keyword>
<organism evidence="2 3">
    <name type="scientific">Tumebacillus lipolyticus</name>
    <dbReference type="NCBI Taxonomy" id="1280370"/>
    <lineage>
        <taxon>Bacteria</taxon>
        <taxon>Bacillati</taxon>
        <taxon>Bacillota</taxon>
        <taxon>Bacilli</taxon>
        <taxon>Bacillales</taxon>
        <taxon>Alicyclobacillaceae</taxon>
        <taxon>Tumebacillus</taxon>
    </lineage>
</organism>
<evidence type="ECO:0000256" key="1">
    <source>
        <dbReference type="SAM" id="SignalP"/>
    </source>
</evidence>
<dbReference type="RefSeq" id="WP_386046061.1">
    <property type="nucleotide sequence ID" value="NZ_JBHUIO010000005.1"/>
</dbReference>
<dbReference type="PROSITE" id="PS51257">
    <property type="entry name" value="PROKAR_LIPOPROTEIN"/>
    <property type="match status" value="1"/>
</dbReference>
<feature type="signal peptide" evidence="1">
    <location>
        <begin position="1"/>
        <end position="20"/>
    </location>
</feature>
<sequence length="166" mass="18390">MKVRKLVLGLVLLSAMLTSACSDTHPTADTNQIKDLGELYSLAFDEFMPIDEGLNGGMNYIAIDMSNVPDLEAEDKEQILKHFEKYDVEVLEATYQQLIDKGLYNPQTTVLHGVLLQVEKVAISDQQAVIDGAKYRSGNGAIGMKVIAQHKDGKWQITKAYGTWIS</sequence>
<gene>
    <name evidence="2" type="ORF">ACFSOY_09680</name>
</gene>
<dbReference type="EMBL" id="JBHUIO010000005">
    <property type="protein sequence ID" value="MFD2170267.1"/>
    <property type="molecule type" value="Genomic_DNA"/>
</dbReference>
<protein>
    <submittedName>
        <fullName evidence="2">Peptide ABC transporter substrate-binding protein</fullName>
    </submittedName>
</protein>
<reference evidence="3" key="1">
    <citation type="journal article" date="2019" name="Int. J. Syst. Evol. Microbiol.">
        <title>The Global Catalogue of Microorganisms (GCM) 10K type strain sequencing project: providing services to taxonomists for standard genome sequencing and annotation.</title>
        <authorList>
            <consortium name="The Broad Institute Genomics Platform"/>
            <consortium name="The Broad Institute Genome Sequencing Center for Infectious Disease"/>
            <person name="Wu L."/>
            <person name="Ma J."/>
        </authorList>
    </citation>
    <scope>NUCLEOTIDE SEQUENCE [LARGE SCALE GENOMIC DNA]</scope>
    <source>
        <strain evidence="3">CGMCC 1.13574</strain>
    </source>
</reference>
<dbReference type="Proteomes" id="UP001597343">
    <property type="component" value="Unassembled WGS sequence"/>
</dbReference>